<evidence type="ECO:0000313" key="1">
    <source>
        <dbReference type="EMBL" id="PSL31725.1"/>
    </source>
</evidence>
<name>A0A2P8GCW8_9BACT</name>
<comment type="caution">
    <text evidence="1">The sequence shown here is derived from an EMBL/GenBank/DDBJ whole genome shotgun (WGS) entry which is preliminary data.</text>
</comment>
<dbReference type="OrthoDB" id="676945at2"/>
<organism evidence="1 2">
    <name type="scientific">Chitinophaga ginsengisoli</name>
    <dbReference type="NCBI Taxonomy" id="363837"/>
    <lineage>
        <taxon>Bacteria</taxon>
        <taxon>Pseudomonadati</taxon>
        <taxon>Bacteroidota</taxon>
        <taxon>Chitinophagia</taxon>
        <taxon>Chitinophagales</taxon>
        <taxon>Chitinophagaceae</taxon>
        <taxon>Chitinophaga</taxon>
    </lineage>
</organism>
<evidence type="ECO:0000313" key="2">
    <source>
        <dbReference type="Proteomes" id="UP000240978"/>
    </source>
</evidence>
<dbReference type="EMBL" id="PYGK01000004">
    <property type="protein sequence ID" value="PSL31725.1"/>
    <property type="molecule type" value="Genomic_DNA"/>
</dbReference>
<keyword evidence="2" id="KW-1185">Reference proteome</keyword>
<reference evidence="1 2" key="1">
    <citation type="submission" date="2018-03" db="EMBL/GenBank/DDBJ databases">
        <title>Genomic Encyclopedia of Archaeal and Bacterial Type Strains, Phase II (KMG-II): from individual species to whole genera.</title>
        <authorList>
            <person name="Goeker M."/>
        </authorList>
    </citation>
    <scope>NUCLEOTIDE SEQUENCE [LARGE SCALE GENOMIC DNA]</scope>
    <source>
        <strain evidence="1 2">DSM 18107</strain>
    </source>
</reference>
<dbReference type="Proteomes" id="UP000240978">
    <property type="component" value="Unassembled WGS sequence"/>
</dbReference>
<sequence>MAAKKSGYETIKILIEGDHIKQFDQIFDTVSRTNMAKDLGMNYQTFVYRLNRPIAFTLEQLIAIANLIGVERRVIVDLVIKQVDAKKKGKS</sequence>
<dbReference type="AlphaFoldDB" id="A0A2P8GCW8"/>
<accession>A0A2P8GCW8</accession>
<evidence type="ECO:0008006" key="3">
    <source>
        <dbReference type="Google" id="ProtNLM"/>
    </source>
</evidence>
<protein>
    <recommendedName>
        <fullName evidence="3">Cro/C1-type helix-turn-helix DNA-binding protein</fullName>
    </recommendedName>
</protein>
<gene>
    <name evidence="1" type="ORF">CLV42_10418</name>
</gene>
<dbReference type="RefSeq" id="WP_106601962.1">
    <property type="nucleotide sequence ID" value="NZ_PYGK01000004.1"/>
</dbReference>
<proteinExistence type="predicted"/>